<proteinExistence type="predicted"/>
<gene>
    <name evidence="2" type="ORF">GIB67_015937</name>
</gene>
<feature type="transmembrane region" description="Helical" evidence="1">
    <location>
        <begin position="21"/>
        <end position="47"/>
    </location>
</feature>
<organism evidence="2 3">
    <name type="scientific">Kingdonia uniflora</name>
    <dbReference type="NCBI Taxonomy" id="39325"/>
    <lineage>
        <taxon>Eukaryota</taxon>
        <taxon>Viridiplantae</taxon>
        <taxon>Streptophyta</taxon>
        <taxon>Embryophyta</taxon>
        <taxon>Tracheophyta</taxon>
        <taxon>Spermatophyta</taxon>
        <taxon>Magnoliopsida</taxon>
        <taxon>Ranunculales</taxon>
        <taxon>Circaeasteraceae</taxon>
        <taxon>Kingdonia</taxon>
    </lineage>
</organism>
<dbReference type="Proteomes" id="UP000541444">
    <property type="component" value="Unassembled WGS sequence"/>
</dbReference>
<protein>
    <submittedName>
        <fullName evidence="2">Uncharacterized protein</fullName>
    </submittedName>
</protein>
<dbReference type="AlphaFoldDB" id="A0A7J7PCQ7"/>
<dbReference type="PROSITE" id="PS51257">
    <property type="entry name" value="PROKAR_LIPOPROTEIN"/>
    <property type="match status" value="1"/>
</dbReference>
<sequence length="57" mass="6346">MSWQRLTPSLSLFIDELIFGFISLSLSSFVGCGVCGVLLLIAIRVWWSITVVWSALI</sequence>
<dbReference type="EMBL" id="JACGCM010000004">
    <property type="protein sequence ID" value="KAF6177062.1"/>
    <property type="molecule type" value="Genomic_DNA"/>
</dbReference>
<keyword evidence="1" id="KW-0472">Membrane</keyword>
<accession>A0A7J7PCQ7</accession>
<name>A0A7J7PCQ7_9MAGN</name>
<comment type="caution">
    <text evidence="2">The sequence shown here is derived from an EMBL/GenBank/DDBJ whole genome shotgun (WGS) entry which is preliminary data.</text>
</comment>
<keyword evidence="1" id="KW-0812">Transmembrane</keyword>
<evidence type="ECO:0000256" key="1">
    <source>
        <dbReference type="SAM" id="Phobius"/>
    </source>
</evidence>
<reference evidence="2 3" key="1">
    <citation type="journal article" date="2020" name="IScience">
        <title>Genome Sequencing of the Endangered Kingdonia uniflora (Circaeasteraceae, Ranunculales) Reveals Potential Mechanisms of Evolutionary Specialization.</title>
        <authorList>
            <person name="Sun Y."/>
            <person name="Deng T."/>
            <person name="Zhang A."/>
            <person name="Moore M.J."/>
            <person name="Landis J.B."/>
            <person name="Lin N."/>
            <person name="Zhang H."/>
            <person name="Zhang X."/>
            <person name="Huang J."/>
            <person name="Zhang X."/>
            <person name="Sun H."/>
            <person name="Wang H."/>
        </authorList>
    </citation>
    <scope>NUCLEOTIDE SEQUENCE [LARGE SCALE GENOMIC DNA]</scope>
    <source>
        <strain evidence="2">TB1705</strain>
        <tissue evidence="2">Leaf</tissue>
    </source>
</reference>
<keyword evidence="3" id="KW-1185">Reference proteome</keyword>
<keyword evidence="1" id="KW-1133">Transmembrane helix</keyword>
<evidence type="ECO:0000313" key="3">
    <source>
        <dbReference type="Proteomes" id="UP000541444"/>
    </source>
</evidence>
<evidence type="ECO:0000313" key="2">
    <source>
        <dbReference type="EMBL" id="KAF6177062.1"/>
    </source>
</evidence>